<protein>
    <submittedName>
        <fullName evidence="2">DUF4249 domain-containing protein</fullName>
    </submittedName>
</protein>
<evidence type="ECO:0000313" key="2">
    <source>
        <dbReference type="EMBL" id="MBO9151478.1"/>
    </source>
</evidence>
<keyword evidence="1" id="KW-0732">Signal</keyword>
<dbReference type="Pfam" id="PF14054">
    <property type="entry name" value="DUF4249"/>
    <property type="match status" value="1"/>
</dbReference>
<dbReference type="RefSeq" id="WP_209143721.1">
    <property type="nucleotide sequence ID" value="NZ_JAGHKP010000001.1"/>
</dbReference>
<evidence type="ECO:0000313" key="3">
    <source>
        <dbReference type="Proteomes" id="UP000679126"/>
    </source>
</evidence>
<evidence type="ECO:0000256" key="1">
    <source>
        <dbReference type="SAM" id="SignalP"/>
    </source>
</evidence>
<dbReference type="Proteomes" id="UP000679126">
    <property type="component" value="Unassembled WGS sequence"/>
</dbReference>
<name>A0ABS3YAW8_9BACT</name>
<proteinExistence type="predicted"/>
<sequence length="293" mass="32525">MKRNIIQYKFIALLFAAAAFVSCEDVIDVEVPEGKTFTVVDAWITDAPGKQELRITQSVPYTSQAPAPIVNNAVVTLTDVTSGQVYPFTFSNGKYSYDPGAGVSIGIVNHVYKLRVELSESTFEATDTLKRVPVIDSISYEFKTKEEAASGEEGFYARWHGKDLAGATDWYWIRSYLNSTDNRVEDAFAIDGSYEADIADGMTFIYPISEAITRFDRPFLENEKVIVRLASVTSRSHAFLEMVQSQLNAGGLFAKILENVPSNLKNVNTSSNAKILGWFGTSAVQFKERTMVK</sequence>
<feature type="signal peptide" evidence="1">
    <location>
        <begin position="1"/>
        <end position="23"/>
    </location>
</feature>
<keyword evidence="3" id="KW-1185">Reference proteome</keyword>
<dbReference type="InterPro" id="IPR025345">
    <property type="entry name" value="DUF4249"/>
</dbReference>
<dbReference type="PROSITE" id="PS51257">
    <property type="entry name" value="PROKAR_LIPOPROTEIN"/>
    <property type="match status" value="1"/>
</dbReference>
<dbReference type="EMBL" id="JAGHKP010000001">
    <property type="protein sequence ID" value="MBO9151478.1"/>
    <property type="molecule type" value="Genomic_DNA"/>
</dbReference>
<comment type="caution">
    <text evidence="2">The sequence shown here is derived from an EMBL/GenBank/DDBJ whole genome shotgun (WGS) entry which is preliminary data.</text>
</comment>
<reference evidence="3" key="1">
    <citation type="submission" date="2021-03" db="EMBL/GenBank/DDBJ databases">
        <title>Assistant Professor.</title>
        <authorList>
            <person name="Huq M.A."/>
        </authorList>
    </citation>
    <scope>NUCLEOTIDE SEQUENCE [LARGE SCALE GENOMIC DNA]</scope>
    <source>
        <strain evidence="3">MAH-28</strain>
    </source>
</reference>
<feature type="chain" id="PRO_5045913596" evidence="1">
    <location>
        <begin position="24"/>
        <end position="293"/>
    </location>
</feature>
<accession>A0ABS3YAW8</accession>
<gene>
    <name evidence="2" type="ORF">J7I43_04615</name>
</gene>
<organism evidence="2 3">
    <name type="scientific">Chitinophaga chungangae</name>
    <dbReference type="NCBI Taxonomy" id="2821488"/>
    <lineage>
        <taxon>Bacteria</taxon>
        <taxon>Pseudomonadati</taxon>
        <taxon>Bacteroidota</taxon>
        <taxon>Chitinophagia</taxon>
        <taxon>Chitinophagales</taxon>
        <taxon>Chitinophagaceae</taxon>
        <taxon>Chitinophaga</taxon>
    </lineage>
</organism>